<dbReference type="PANTHER" id="PTHR47926">
    <property type="entry name" value="PENTATRICOPEPTIDE REPEAT-CONTAINING PROTEIN"/>
    <property type="match status" value="1"/>
</dbReference>
<evidence type="ECO:0000256" key="1">
    <source>
        <dbReference type="ARBA" id="ARBA00006643"/>
    </source>
</evidence>
<gene>
    <name evidence="5" type="ORF">CRG98_018535</name>
</gene>
<evidence type="ECO:0000256" key="2">
    <source>
        <dbReference type="ARBA" id="ARBA00022737"/>
    </source>
</evidence>
<dbReference type="PROSITE" id="PS51375">
    <property type="entry name" value="PPR"/>
    <property type="match status" value="2"/>
</dbReference>
<evidence type="ECO:0000259" key="4">
    <source>
        <dbReference type="Pfam" id="PF14432"/>
    </source>
</evidence>
<accession>A0A2I0JZ30</accession>
<dbReference type="GO" id="GO:0008270">
    <property type="term" value="F:zinc ion binding"/>
    <property type="evidence" value="ECO:0007669"/>
    <property type="project" value="InterPro"/>
</dbReference>
<proteinExistence type="inferred from homology"/>
<dbReference type="AlphaFoldDB" id="A0A2I0JZ30"/>
<dbReference type="Proteomes" id="UP000233551">
    <property type="component" value="Unassembled WGS sequence"/>
</dbReference>
<dbReference type="InterPro" id="IPR011990">
    <property type="entry name" value="TPR-like_helical_dom_sf"/>
</dbReference>
<evidence type="ECO:0000313" key="6">
    <source>
        <dbReference type="Proteomes" id="UP000233551"/>
    </source>
</evidence>
<feature type="repeat" description="PPR" evidence="3">
    <location>
        <begin position="25"/>
        <end position="59"/>
    </location>
</feature>
<dbReference type="InterPro" id="IPR002885">
    <property type="entry name" value="PPR_rpt"/>
</dbReference>
<dbReference type="Gene3D" id="1.25.40.10">
    <property type="entry name" value="Tetratricopeptide repeat domain"/>
    <property type="match status" value="1"/>
</dbReference>
<feature type="domain" description="DYW" evidence="4">
    <location>
        <begin position="131"/>
        <end position="224"/>
    </location>
</feature>
<dbReference type="STRING" id="22663.A0A2I0JZ30"/>
<dbReference type="NCBIfam" id="TIGR00756">
    <property type="entry name" value="PPR"/>
    <property type="match status" value="2"/>
</dbReference>
<dbReference type="EMBL" id="PGOL01001078">
    <property type="protein sequence ID" value="PKI61090.1"/>
    <property type="molecule type" value="Genomic_DNA"/>
</dbReference>
<dbReference type="InterPro" id="IPR032867">
    <property type="entry name" value="DYW_dom"/>
</dbReference>
<dbReference type="InterPro" id="IPR046960">
    <property type="entry name" value="PPR_At4g14850-like_plant"/>
</dbReference>
<keyword evidence="6" id="KW-1185">Reference proteome</keyword>
<reference evidence="5 6" key="1">
    <citation type="submission" date="2017-11" db="EMBL/GenBank/DDBJ databases">
        <title>De-novo sequencing of pomegranate (Punica granatum L.) genome.</title>
        <authorList>
            <person name="Akparov Z."/>
            <person name="Amiraslanov A."/>
            <person name="Hajiyeva S."/>
            <person name="Abbasov M."/>
            <person name="Kaur K."/>
            <person name="Hamwieh A."/>
            <person name="Solovyev V."/>
            <person name="Salamov A."/>
            <person name="Braich B."/>
            <person name="Kosarev P."/>
            <person name="Mahmoud A."/>
            <person name="Hajiyev E."/>
            <person name="Babayeva S."/>
            <person name="Izzatullayeva V."/>
            <person name="Mammadov A."/>
            <person name="Mammadov A."/>
            <person name="Sharifova S."/>
            <person name="Ojaghi J."/>
            <person name="Eynullazada K."/>
            <person name="Bayramov B."/>
            <person name="Abdulazimova A."/>
            <person name="Shahmuradov I."/>
        </authorList>
    </citation>
    <scope>NUCLEOTIDE SEQUENCE [LARGE SCALE GENOMIC DNA]</scope>
    <source>
        <strain evidence="6">cv. AG2017</strain>
        <tissue evidence="5">Leaf</tissue>
    </source>
</reference>
<feature type="repeat" description="PPR" evidence="3">
    <location>
        <begin position="1"/>
        <end position="24"/>
    </location>
</feature>
<sequence length="224" mass="25139">MASGYVRSGKLDEAKEFFEQMPERDVVSWSSVISGYVQAGCFLEALDLFHEMLRSGAKPNQFTLVSALSACANLVALDQGRWIHVFIGKNEIKMNERLLASLIDMYAKCAEVEFASKVFSSARGLRGKTAGYVPEVSEVLLDIDDEEDKKTALSRHSEKLAIAFGIMNTPPGATIRIVKNLRVCGDCHQATKFISKVYSREIIVRDRTRFHHFKDGVCSCKDYW</sequence>
<dbReference type="GO" id="GO:0009451">
    <property type="term" value="P:RNA modification"/>
    <property type="evidence" value="ECO:0007669"/>
    <property type="project" value="InterPro"/>
</dbReference>
<evidence type="ECO:0000256" key="3">
    <source>
        <dbReference type="PROSITE-ProRule" id="PRU00708"/>
    </source>
</evidence>
<dbReference type="Pfam" id="PF13041">
    <property type="entry name" value="PPR_2"/>
    <property type="match status" value="1"/>
</dbReference>
<dbReference type="FunFam" id="1.25.40.10:FF:000333">
    <property type="entry name" value="Pentatricopeptide repeat-containing protein"/>
    <property type="match status" value="1"/>
</dbReference>
<keyword evidence="2" id="KW-0677">Repeat</keyword>
<evidence type="ECO:0000313" key="5">
    <source>
        <dbReference type="EMBL" id="PKI61090.1"/>
    </source>
</evidence>
<comment type="similarity">
    <text evidence="1">Belongs to the PPR family. PCMP-H subfamily.</text>
</comment>
<name>A0A2I0JZ30_PUNGR</name>
<dbReference type="PANTHER" id="PTHR47926:SF436">
    <property type="entry name" value="PENTATRICOPEPTIDE REPEAT-CONTAINING PROTEIN ELI1, CHLOROPLASTIC-LIKE ISOFORM X2"/>
    <property type="match status" value="1"/>
</dbReference>
<organism evidence="5 6">
    <name type="scientific">Punica granatum</name>
    <name type="common">Pomegranate</name>
    <dbReference type="NCBI Taxonomy" id="22663"/>
    <lineage>
        <taxon>Eukaryota</taxon>
        <taxon>Viridiplantae</taxon>
        <taxon>Streptophyta</taxon>
        <taxon>Embryophyta</taxon>
        <taxon>Tracheophyta</taxon>
        <taxon>Spermatophyta</taxon>
        <taxon>Magnoliopsida</taxon>
        <taxon>eudicotyledons</taxon>
        <taxon>Gunneridae</taxon>
        <taxon>Pentapetalae</taxon>
        <taxon>rosids</taxon>
        <taxon>malvids</taxon>
        <taxon>Myrtales</taxon>
        <taxon>Lythraceae</taxon>
        <taxon>Punica</taxon>
    </lineage>
</organism>
<dbReference type="Pfam" id="PF14432">
    <property type="entry name" value="DYW_deaminase"/>
    <property type="match status" value="1"/>
</dbReference>
<protein>
    <recommendedName>
        <fullName evidence="4">DYW domain-containing protein</fullName>
    </recommendedName>
</protein>
<comment type="caution">
    <text evidence="5">The sequence shown here is derived from an EMBL/GenBank/DDBJ whole genome shotgun (WGS) entry which is preliminary data.</text>
</comment>
<dbReference type="GO" id="GO:0003723">
    <property type="term" value="F:RNA binding"/>
    <property type="evidence" value="ECO:0007669"/>
    <property type="project" value="InterPro"/>
</dbReference>